<dbReference type="InterPro" id="IPR045851">
    <property type="entry name" value="AMP-bd_C_sf"/>
</dbReference>
<dbReference type="Gene3D" id="3.40.50.12780">
    <property type="entry name" value="N-terminal domain of ligase-like"/>
    <property type="match status" value="2"/>
</dbReference>
<accession>A0A395J8J5</accession>
<dbReference type="Gene3D" id="3.30.300.30">
    <property type="match status" value="1"/>
</dbReference>
<dbReference type="PANTHER" id="PTHR42921:SF1">
    <property type="entry name" value="ACETOACETYL-COA SYNTHETASE"/>
    <property type="match status" value="1"/>
</dbReference>
<dbReference type="GO" id="GO:0030729">
    <property type="term" value="F:acetoacetate-CoA ligase activity"/>
    <property type="evidence" value="ECO:0007669"/>
    <property type="project" value="TreeGrafter"/>
</dbReference>
<dbReference type="PROSITE" id="PS00455">
    <property type="entry name" value="AMP_BINDING"/>
    <property type="match status" value="1"/>
</dbReference>
<dbReference type="PANTHER" id="PTHR42921">
    <property type="entry name" value="ACETOACETYL-COA SYNTHETASE"/>
    <property type="match status" value="1"/>
</dbReference>
<dbReference type="InterPro" id="IPR020845">
    <property type="entry name" value="AMP-binding_CS"/>
</dbReference>
<dbReference type="InterPro" id="IPR042099">
    <property type="entry name" value="ANL_N_sf"/>
</dbReference>
<sequence length="507" mass="55506">MGSQSPLNASHSTATELWRHANPSSTRMYEFKDIVNKKYGLNLETWLMKNAPMFPRPDFFQGSLLNFAENLLYPANLTLDPSSPAIIAATESTRSTISWDDLREQVRRCSNALRTLNVKPHDRVAGFVGNHRNTVVAMLAAASIGAIWTGVSPDTGVAAVLDRLVQIEPVVLFADNGVEYNGRFHESLSKTREIVKELKELKRLIIFDTVDLPFEVEGFAIENGKAETYEGFLKSAANPGAPLKFTQLPPSHPIYILYSSGTTGKPKFHIGEIQVPTLGMSLLAYSPSGQSVPAGTPGDLVCIAPFPSQPTTFFNSGDSSLGDKKYFESYFEQFAGVWHHGDFIKFSPATSGIYMLGRSDGILKPSGHFSDEIEDALCIGRRRPTDDDETVVLFVKMAGARVFTADLQNSIKAVVRKELSARHVPGIIDQCYEIPVTTNGKKVETVVKQILCGMEGGRMGGKMLEELGVRVEDLDVGGVCWGGGWRCGGKNVTGEKLAKILERVLVE</sequence>
<comment type="caution">
    <text evidence="2">The sequence shown here is derived from an EMBL/GenBank/DDBJ whole genome shotgun (WGS) entry which is preliminary data.</text>
</comment>
<dbReference type="InterPro" id="IPR000873">
    <property type="entry name" value="AMP-dep_synth/lig_dom"/>
</dbReference>
<protein>
    <recommendedName>
        <fullName evidence="1">AMP-dependent synthetase/ligase domain-containing protein</fullName>
    </recommendedName>
</protein>
<keyword evidence="3" id="KW-1185">Reference proteome</keyword>
<dbReference type="EMBL" id="QKRW01000001">
    <property type="protein sequence ID" value="RAL68556.1"/>
    <property type="molecule type" value="Genomic_DNA"/>
</dbReference>
<evidence type="ECO:0000259" key="1">
    <source>
        <dbReference type="Pfam" id="PF00501"/>
    </source>
</evidence>
<evidence type="ECO:0000313" key="2">
    <source>
        <dbReference type="EMBL" id="RAL68556.1"/>
    </source>
</evidence>
<reference evidence="2 3" key="1">
    <citation type="submission" date="2018-06" db="EMBL/GenBank/DDBJ databases">
        <title>Genome Sequence of the Brown Rot Fungal Pathogen Monilinia fructigena.</title>
        <authorList>
            <person name="Landi L."/>
            <person name="De Miccolis Angelini R.M."/>
            <person name="Pollastro S."/>
            <person name="Abate D."/>
            <person name="Faretra F."/>
            <person name="Romanazzi G."/>
        </authorList>
    </citation>
    <scope>NUCLEOTIDE SEQUENCE [LARGE SCALE GENOMIC DNA]</scope>
    <source>
        <strain evidence="2 3">Mfrg269</strain>
    </source>
</reference>
<proteinExistence type="predicted"/>
<dbReference type="OrthoDB" id="10253869at2759"/>
<gene>
    <name evidence="2" type="ORF">DID88_007281</name>
</gene>
<feature type="domain" description="AMP-dependent synthetase/ligase" evidence="1">
    <location>
        <begin position="81"/>
        <end position="267"/>
    </location>
</feature>
<name>A0A395J8J5_9HELO</name>
<evidence type="ECO:0000313" key="3">
    <source>
        <dbReference type="Proteomes" id="UP000249056"/>
    </source>
</evidence>
<dbReference type="Pfam" id="PF00501">
    <property type="entry name" value="AMP-binding"/>
    <property type="match status" value="1"/>
</dbReference>
<dbReference type="SUPFAM" id="SSF56801">
    <property type="entry name" value="Acetyl-CoA synthetase-like"/>
    <property type="match status" value="2"/>
</dbReference>
<dbReference type="Proteomes" id="UP000249056">
    <property type="component" value="Unassembled WGS sequence"/>
</dbReference>
<dbReference type="AlphaFoldDB" id="A0A395J8J5"/>
<organism evidence="2 3">
    <name type="scientific">Monilinia fructigena</name>
    <dbReference type="NCBI Taxonomy" id="38457"/>
    <lineage>
        <taxon>Eukaryota</taxon>
        <taxon>Fungi</taxon>
        <taxon>Dikarya</taxon>
        <taxon>Ascomycota</taxon>
        <taxon>Pezizomycotina</taxon>
        <taxon>Leotiomycetes</taxon>
        <taxon>Helotiales</taxon>
        <taxon>Sclerotiniaceae</taxon>
        <taxon>Monilinia</taxon>
    </lineage>
</organism>